<dbReference type="PaxDb" id="65489-OBART10G11640.1"/>
<dbReference type="Gramene" id="OBART10G11640.1">
    <property type="protein sequence ID" value="OBART10G11640.1"/>
    <property type="gene ID" value="OBART10G11640"/>
</dbReference>
<dbReference type="GO" id="GO:0016567">
    <property type="term" value="P:protein ubiquitination"/>
    <property type="evidence" value="ECO:0007669"/>
    <property type="project" value="TreeGrafter"/>
</dbReference>
<dbReference type="STRING" id="65489.A0A0D3HE63"/>
<dbReference type="HOGENOM" id="CLU_059830_3_2_1"/>
<dbReference type="PANTHER" id="PTHR15315:SF36">
    <property type="entry name" value="OS10G0445400 PROTEIN"/>
    <property type="match status" value="1"/>
</dbReference>
<dbReference type="Gene3D" id="3.30.40.10">
    <property type="entry name" value="Zinc/RING finger domain, C3HC4 (zinc finger)"/>
    <property type="match status" value="1"/>
</dbReference>
<evidence type="ECO:0000313" key="2">
    <source>
        <dbReference type="EnsemblPlants" id="OBART10G11640.1"/>
    </source>
</evidence>
<proteinExistence type="predicted"/>
<evidence type="ECO:0000256" key="1">
    <source>
        <dbReference type="SAM" id="Coils"/>
    </source>
</evidence>
<evidence type="ECO:0000313" key="3">
    <source>
        <dbReference type="Proteomes" id="UP000026960"/>
    </source>
</evidence>
<protein>
    <submittedName>
        <fullName evidence="2">Uncharacterized protein</fullName>
    </submittedName>
</protein>
<feature type="coiled-coil region" evidence="1">
    <location>
        <begin position="2"/>
        <end position="29"/>
    </location>
</feature>
<keyword evidence="3" id="KW-1185">Reference proteome</keyword>
<dbReference type="GO" id="GO:0061630">
    <property type="term" value="F:ubiquitin protein ligase activity"/>
    <property type="evidence" value="ECO:0007669"/>
    <property type="project" value="TreeGrafter"/>
</dbReference>
<sequence length="326" mass="37817">MRRRFQDSVKALEADIEHANELASEFLRDYDGAVIQMRMAYSAVAHFLVQWTDCKLAGALGLLKIMIYKVYADGTTALPEWEREASIRQFYGVIFPSLLQLPSGITELDDRKQRRLCLQKFRKVEERVSEVDLERELECGICLEVNAKIVLPDCAHSLCMRCFEDWRQNFVYLNVVFKKERKRLPLPYIGWLCSSGCKVSCKSPALLIEYHNALSTESLTIFMHQDVVHPIKPASRMTLFITAANILLNYVLLLSRNTKSKSCPFCRACLKKVNPSSLWLYTDDRDVVDMDTLTRENIRRLFMFISKLPLVVLHVVDLDIYEYRIK</sequence>
<accession>A0A0D3HE63</accession>
<reference evidence="2" key="1">
    <citation type="journal article" date="2009" name="Rice">
        <title>De Novo Next Generation Sequencing of Plant Genomes.</title>
        <authorList>
            <person name="Rounsley S."/>
            <person name="Marri P.R."/>
            <person name="Yu Y."/>
            <person name="He R."/>
            <person name="Sisneros N."/>
            <person name="Goicoechea J.L."/>
            <person name="Lee S.J."/>
            <person name="Angelova A."/>
            <person name="Kudrna D."/>
            <person name="Luo M."/>
            <person name="Affourtit J."/>
            <person name="Desany B."/>
            <person name="Knight J."/>
            <person name="Niazi F."/>
            <person name="Egholm M."/>
            <person name="Wing R.A."/>
        </authorList>
    </citation>
    <scope>NUCLEOTIDE SEQUENCE [LARGE SCALE GENOMIC DNA]</scope>
    <source>
        <strain evidence="2">cv. IRGC 105608</strain>
    </source>
</reference>
<dbReference type="AlphaFoldDB" id="A0A0D3HE63"/>
<dbReference type="Proteomes" id="UP000026960">
    <property type="component" value="Chromosome 10"/>
</dbReference>
<dbReference type="EnsemblPlants" id="OBART10G11640.1">
    <property type="protein sequence ID" value="OBART10G11640.1"/>
    <property type="gene ID" value="OBART10G11640"/>
</dbReference>
<organism evidence="2">
    <name type="scientific">Oryza barthii</name>
    <dbReference type="NCBI Taxonomy" id="65489"/>
    <lineage>
        <taxon>Eukaryota</taxon>
        <taxon>Viridiplantae</taxon>
        <taxon>Streptophyta</taxon>
        <taxon>Embryophyta</taxon>
        <taxon>Tracheophyta</taxon>
        <taxon>Spermatophyta</taxon>
        <taxon>Magnoliopsida</taxon>
        <taxon>Liliopsida</taxon>
        <taxon>Poales</taxon>
        <taxon>Poaceae</taxon>
        <taxon>BOP clade</taxon>
        <taxon>Oryzoideae</taxon>
        <taxon>Oryzeae</taxon>
        <taxon>Oryzinae</taxon>
        <taxon>Oryza</taxon>
    </lineage>
</organism>
<reference evidence="2" key="2">
    <citation type="submission" date="2015-03" db="UniProtKB">
        <authorList>
            <consortium name="EnsemblPlants"/>
        </authorList>
    </citation>
    <scope>IDENTIFICATION</scope>
</reference>
<dbReference type="InterPro" id="IPR013083">
    <property type="entry name" value="Znf_RING/FYVE/PHD"/>
</dbReference>
<keyword evidence="1" id="KW-0175">Coiled coil</keyword>
<name>A0A0D3HE63_9ORYZ</name>
<dbReference type="eggNOG" id="KOG1039">
    <property type="taxonomic scope" value="Eukaryota"/>
</dbReference>
<dbReference type="SUPFAM" id="SSF57850">
    <property type="entry name" value="RING/U-box"/>
    <property type="match status" value="1"/>
</dbReference>
<dbReference type="PANTHER" id="PTHR15315">
    <property type="entry name" value="RING FINGER PROTEIN 41, 151"/>
    <property type="match status" value="1"/>
</dbReference>